<dbReference type="InterPro" id="IPR006016">
    <property type="entry name" value="UspA"/>
</dbReference>
<dbReference type="PANTHER" id="PTHR31964">
    <property type="entry name" value="ADENINE NUCLEOTIDE ALPHA HYDROLASES-LIKE SUPERFAMILY PROTEIN"/>
    <property type="match status" value="1"/>
</dbReference>
<evidence type="ECO:0000313" key="2">
    <source>
        <dbReference type="EMBL" id="KAL3535985.1"/>
    </source>
</evidence>
<comment type="caution">
    <text evidence="2">The sequence shown here is derived from an EMBL/GenBank/DDBJ whole genome shotgun (WGS) entry which is preliminary data.</text>
</comment>
<feature type="domain" description="UspA" evidence="1">
    <location>
        <begin position="88"/>
        <end position="148"/>
    </location>
</feature>
<dbReference type="Pfam" id="PF00582">
    <property type="entry name" value="Usp"/>
    <property type="match status" value="1"/>
</dbReference>
<organism evidence="2 3">
    <name type="scientific">Cinchona calisaya</name>
    <dbReference type="NCBI Taxonomy" id="153742"/>
    <lineage>
        <taxon>Eukaryota</taxon>
        <taxon>Viridiplantae</taxon>
        <taxon>Streptophyta</taxon>
        <taxon>Embryophyta</taxon>
        <taxon>Tracheophyta</taxon>
        <taxon>Spermatophyta</taxon>
        <taxon>Magnoliopsida</taxon>
        <taxon>eudicotyledons</taxon>
        <taxon>Gunneridae</taxon>
        <taxon>Pentapetalae</taxon>
        <taxon>asterids</taxon>
        <taxon>lamiids</taxon>
        <taxon>Gentianales</taxon>
        <taxon>Rubiaceae</taxon>
        <taxon>Cinchonoideae</taxon>
        <taxon>Cinchoneae</taxon>
        <taxon>Cinchona</taxon>
    </lineage>
</organism>
<dbReference type="AlphaFoldDB" id="A0ABD3AXZ3"/>
<gene>
    <name evidence="2" type="ORF">ACH5RR_004446</name>
</gene>
<sequence length="149" mass="16709">MERTAVNQRDIGGSEKAAVVVQQPPPLLAGEKKKMRVMAAIDEKRWEFPCTQVYRSYYTNVDDFFIGPPRNQVMYGTPMVVVESVKKAQEENATLVLSRALQMCKNRKIKAETLILDGDPKVRICEAAGELHVDLVVVGSRGLGKVKRY</sequence>
<keyword evidence="3" id="KW-1185">Reference proteome</keyword>
<evidence type="ECO:0000313" key="3">
    <source>
        <dbReference type="Proteomes" id="UP001630127"/>
    </source>
</evidence>
<name>A0ABD3AXZ3_9GENT</name>
<dbReference type="SUPFAM" id="SSF52402">
    <property type="entry name" value="Adenine nucleotide alpha hydrolases-like"/>
    <property type="match status" value="1"/>
</dbReference>
<protein>
    <recommendedName>
        <fullName evidence="1">UspA domain-containing protein</fullName>
    </recommendedName>
</protein>
<dbReference type="InterPro" id="IPR014729">
    <property type="entry name" value="Rossmann-like_a/b/a_fold"/>
</dbReference>
<dbReference type="PANTHER" id="PTHR31964:SF124">
    <property type="entry name" value="ADENINE NUCLEOTIDE ALPHA HYDROLASES-LIKE SUPERFAMILY PROTEIN"/>
    <property type="match status" value="1"/>
</dbReference>
<proteinExistence type="predicted"/>
<dbReference type="EMBL" id="JBJUIK010000002">
    <property type="protein sequence ID" value="KAL3535985.1"/>
    <property type="molecule type" value="Genomic_DNA"/>
</dbReference>
<dbReference type="Gene3D" id="3.40.50.620">
    <property type="entry name" value="HUPs"/>
    <property type="match status" value="1"/>
</dbReference>
<evidence type="ECO:0000259" key="1">
    <source>
        <dbReference type="Pfam" id="PF00582"/>
    </source>
</evidence>
<dbReference type="Proteomes" id="UP001630127">
    <property type="component" value="Unassembled WGS sequence"/>
</dbReference>
<reference evidence="2 3" key="1">
    <citation type="submission" date="2024-11" db="EMBL/GenBank/DDBJ databases">
        <title>A near-complete genome assembly of Cinchona calisaya.</title>
        <authorList>
            <person name="Lian D.C."/>
            <person name="Zhao X.W."/>
            <person name="Wei L."/>
        </authorList>
    </citation>
    <scope>NUCLEOTIDE SEQUENCE [LARGE SCALE GENOMIC DNA]</scope>
    <source>
        <tissue evidence="2">Nenye</tissue>
    </source>
</reference>
<accession>A0ABD3AXZ3</accession>